<evidence type="ECO:0000313" key="1">
    <source>
        <dbReference type="EMBL" id="TMQ89761.1"/>
    </source>
</evidence>
<dbReference type="Proteomes" id="UP000309174">
    <property type="component" value="Unassembled WGS sequence"/>
</dbReference>
<organism evidence="1 2">
    <name type="scientific">Actinomadura soli</name>
    <dbReference type="NCBI Taxonomy" id="2508997"/>
    <lineage>
        <taxon>Bacteria</taxon>
        <taxon>Bacillati</taxon>
        <taxon>Actinomycetota</taxon>
        <taxon>Actinomycetes</taxon>
        <taxon>Streptosporangiales</taxon>
        <taxon>Thermomonosporaceae</taxon>
        <taxon>Actinomadura</taxon>
    </lineage>
</organism>
<gene>
    <name evidence="1" type="ORF">ETD83_38495</name>
</gene>
<keyword evidence="2" id="KW-1185">Reference proteome</keyword>
<accession>A0A5C4J104</accession>
<reference evidence="1 2" key="1">
    <citation type="submission" date="2019-05" db="EMBL/GenBank/DDBJ databases">
        <title>Draft genome sequence of Actinomadura sp. 14C53.</title>
        <authorList>
            <person name="Saricaoglu S."/>
            <person name="Isik K."/>
        </authorList>
    </citation>
    <scope>NUCLEOTIDE SEQUENCE [LARGE SCALE GENOMIC DNA]</scope>
    <source>
        <strain evidence="1 2">14C53</strain>
    </source>
</reference>
<evidence type="ECO:0000313" key="2">
    <source>
        <dbReference type="Proteomes" id="UP000309174"/>
    </source>
</evidence>
<dbReference type="EMBL" id="VCKW01000375">
    <property type="protein sequence ID" value="TMQ89761.1"/>
    <property type="molecule type" value="Genomic_DNA"/>
</dbReference>
<comment type="caution">
    <text evidence="1">The sequence shown here is derived from an EMBL/GenBank/DDBJ whole genome shotgun (WGS) entry which is preliminary data.</text>
</comment>
<dbReference type="AlphaFoldDB" id="A0A5C4J104"/>
<name>A0A5C4J104_9ACTN</name>
<feature type="non-terminal residue" evidence="1">
    <location>
        <position position="62"/>
    </location>
</feature>
<protein>
    <submittedName>
        <fullName evidence="1">Uncharacterized protein</fullName>
    </submittedName>
</protein>
<sequence length="62" mass="6490">MASRLRIRITTALAAGTAAGASSQVAVEVDAYSGSADPDRTGLALLRDAIARGRRVHLSYYV</sequence>
<proteinExistence type="predicted"/>